<dbReference type="AlphaFoldDB" id="A0A251VME1"/>
<feature type="region of interest" description="Disordered" evidence="1">
    <location>
        <begin position="544"/>
        <end position="564"/>
    </location>
</feature>
<dbReference type="OrthoDB" id="758624at2759"/>
<feature type="region of interest" description="Disordered" evidence="1">
    <location>
        <begin position="334"/>
        <end position="367"/>
    </location>
</feature>
<dbReference type="InParanoid" id="A0A251VME1"/>
<feature type="compositionally biased region" description="Low complexity" evidence="1">
    <location>
        <begin position="336"/>
        <end position="367"/>
    </location>
</feature>
<feature type="compositionally biased region" description="Basic and acidic residues" evidence="1">
    <location>
        <begin position="471"/>
        <end position="487"/>
    </location>
</feature>
<feature type="region of interest" description="Disordered" evidence="1">
    <location>
        <begin position="471"/>
        <end position="504"/>
    </location>
</feature>
<evidence type="ECO:0000313" key="2">
    <source>
        <dbReference type="EMBL" id="KAF5821625.1"/>
    </source>
</evidence>
<sequence>MMPHPQHRTVTKNRTRTRRFYACHRHPNQPVTGFCALCLRDRLAGLEDSSSSSAPAPEFRRSKSVAGEICKDVSDFSVDLRRNSCDVRVRARNTLSDLFAVHDSVKLKVIDRVASVESVKLGFVSKECGEIRVLDDDDREIRVSDDVIVHDDCEIRVSNDVIELNHEIRVSDDDEVTQGDLKTMKEIIEMELKNNKRNLRSVFGQKLRKWRKKQKEKKQSRCINGGIESTRSKLGQLSKIRDTQSEVGDYGFGRRSCDTEPRFSIDAHRLSVEDPRFSLDEHRASWDGYMIARTIPRLTPMLPVVDNMMLGPVNKGTNATTMENLNLNLQMHSISEDGASSGGSAQSNSDCCSSSNRGSSSSSMMSSSTKAAGFGCDDVKSASNARVSPASDVVFQGTKLVITEKELKDWRLNSIKNNNSNVESVSNAPNSTSKTSTTNITNPSNELKKKVMSSRWTKVCNIWSHKLKLDDKNGDKKSSEHMTESRVEMGNSSAKLVRNPSTVNSRTRRDEFVLDRNRSTRYSTSDIDSGLLRLYLTPFRNSRRSKFVKSRAPPSMVTNGLQLQ</sequence>
<dbReference type="PANTHER" id="PTHR31659">
    <property type="entry name" value="PROTEIN: UPF0503-LIKE PROTEIN, PUTATIVE (DUF740)-RELATED"/>
    <property type="match status" value="1"/>
</dbReference>
<protein>
    <submittedName>
        <fullName evidence="3">Uncharacterized protein</fullName>
    </submittedName>
</protein>
<feature type="region of interest" description="Disordered" evidence="1">
    <location>
        <begin position="419"/>
        <end position="443"/>
    </location>
</feature>
<name>A0A251VME1_HELAN</name>
<evidence type="ECO:0000256" key="1">
    <source>
        <dbReference type="SAM" id="MobiDB-lite"/>
    </source>
</evidence>
<dbReference type="Gramene" id="mRNA:HanXRQr2_Chr01g0016191">
    <property type="protein sequence ID" value="CDS:HanXRQr2_Chr01g0016191.1"/>
    <property type="gene ID" value="HanXRQr2_Chr01g0016191"/>
</dbReference>
<dbReference type="InterPro" id="IPR008004">
    <property type="entry name" value="OCTOPUS-like"/>
</dbReference>
<dbReference type="FunCoup" id="A0A251VME1">
    <property type="interactions" value="591"/>
</dbReference>
<gene>
    <name evidence="3" type="ORF">HannXRQ_Chr01g0011041</name>
    <name evidence="2" type="ORF">HanXRQr2_Chr01g0016191</name>
</gene>
<dbReference type="OMA" id="PKGWNIW"/>
<dbReference type="EMBL" id="CM007890">
    <property type="protein sequence ID" value="OTG36757.1"/>
    <property type="molecule type" value="Genomic_DNA"/>
</dbReference>
<dbReference type="EMBL" id="MNCJ02000316">
    <property type="protein sequence ID" value="KAF5821625.1"/>
    <property type="molecule type" value="Genomic_DNA"/>
</dbReference>
<feature type="compositionally biased region" description="Polar residues" evidence="1">
    <location>
        <begin position="490"/>
        <end position="504"/>
    </location>
</feature>
<evidence type="ECO:0000313" key="4">
    <source>
        <dbReference type="Proteomes" id="UP000215914"/>
    </source>
</evidence>
<reference evidence="2" key="3">
    <citation type="submission" date="2020-06" db="EMBL/GenBank/DDBJ databases">
        <title>Helianthus annuus Genome sequencing and assembly Release 2.</title>
        <authorList>
            <person name="Gouzy J."/>
            <person name="Langlade N."/>
            <person name="Munos S."/>
        </authorList>
    </citation>
    <scope>NUCLEOTIDE SEQUENCE</scope>
    <source>
        <tissue evidence="2">Leaves</tissue>
    </source>
</reference>
<accession>A0A251VME1</accession>
<evidence type="ECO:0000313" key="3">
    <source>
        <dbReference type="EMBL" id="OTG36757.1"/>
    </source>
</evidence>
<dbReference type="Pfam" id="PF05340">
    <property type="entry name" value="DUF740"/>
    <property type="match status" value="2"/>
</dbReference>
<proteinExistence type="predicted"/>
<organism evidence="3 4">
    <name type="scientific">Helianthus annuus</name>
    <name type="common">Common sunflower</name>
    <dbReference type="NCBI Taxonomy" id="4232"/>
    <lineage>
        <taxon>Eukaryota</taxon>
        <taxon>Viridiplantae</taxon>
        <taxon>Streptophyta</taxon>
        <taxon>Embryophyta</taxon>
        <taxon>Tracheophyta</taxon>
        <taxon>Spermatophyta</taxon>
        <taxon>Magnoliopsida</taxon>
        <taxon>eudicotyledons</taxon>
        <taxon>Gunneridae</taxon>
        <taxon>Pentapetalae</taxon>
        <taxon>asterids</taxon>
        <taxon>campanulids</taxon>
        <taxon>Asterales</taxon>
        <taxon>Asteraceae</taxon>
        <taxon>Asteroideae</taxon>
        <taxon>Heliantheae alliance</taxon>
        <taxon>Heliantheae</taxon>
        <taxon>Helianthus</taxon>
    </lineage>
</organism>
<dbReference type="Proteomes" id="UP000215914">
    <property type="component" value="Chromosome 1"/>
</dbReference>
<dbReference type="PANTHER" id="PTHR31659:SF0">
    <property type="entry name" value="EMB|CAB61945.1"/>
    <property type="match status" value="1"/>
</dbReference>
<keyword evidence="4" id="KW-1185">Reference proteome</keyword>
<reference evidence="3" key="2">
    <citation type="submission" date="2017-02" db="EMBL/GenBank/DDBJ databases">
        <title>Sunflower complete genome.</title>
        <authorList>
            <person name="Langlade N."/>
            <person name="Munos S."/>
        </authorList>
    </citation>
    <scope>NUCLEOTIDE SEQUENCE [LARGE SCALE GENOMIC DNA]</scope>
    <source>
        <tissue evidence="3">Leaves</tissue>
    </source>
</reference>
<reference evidence="2 4" key="1">
    <citation type="journal article" date="2017" name="Nature">
        <title>The sunflower genome provides insights into oil metabolism, flowering and Asterid evolution.</title>
        <authorList>
            <person name="Badouin H."/>
            <person name="Gouzy J."/>
            <person name="Grassa C.J."/>
            <person name="Murat F."/>
            <person name="Staton S.E."/>
            <person name="Cottret L."/>
            <person name="Lelandais-Briere C."/>
            <person name="Owens G.L."/>
            <person name="Carrere S."/>
            <person name="Mayjonade B."/>
            <person name="Legrand L."/>
            <person name="Gill N."/>
            <person name="Kane N.C."/>
            <person name="Bowers J.E."/>
            <person name="Hubner S."/>
            <person name="Bellec A."/>
            <person name="Berard A."/>
            <person name="Berges H."/>
            <person name="Blanchet N."/>
            <person name="Boniface M.C."/>
            <person name="Brunel D."/>
            <person name="Catrice O."/>
            <person name="Chaidir N."/>
            <person name="Claudel C."/>
            <person name="Donnadieu C."/>
            <person name="Faraut T."/>
            <person name="Fievet G."/>
            <person name="Helmstetter N."/>
            <person name="King M."/>
            <person name="Knapp S.J."/>
            <person name="Lai Z."/>
            <person name="Le Paslier M.C."/>
            <person name="Lippi Y."/>
            <person name="Lorenzon L."/>
            <person name="Mandel J.R."/>
            <person name="Marage G."/>
            <person name="Marchand G."/>
            <person name="Marquand E."/>
            <person name="Bret-Mestries E."/>
            <person name="Morien E."/>
            <person name="Nambeesan S."/>
            <person name="Nguyen T."/>
            <person name="Pegot-Espagnet P."/>
            <person name="Pouilly N."/>
            <person name="Raftis F."/>
            <person name="Sallet E."/>
            <person name="Schiex T."/>
            <person name="Thomas J."/>
            <person name="Vandecasteele C."/>
            <person name="Vares D."/>
            <person name="Vear F."/>
            <person name="Vautrin S."/>
            <person name="Crespi M."/>
            <person name="Mangin B."/>
            <person name="Burke J.M."/>
            <person name="Salse J."/>
            <person name="Munos S."/>
            <person name="Vincourt P."/>
            <person name="Rieseberg L.H."/>
            <person name="Langlade N.B."/>
        </authorList>
    </citation>
    <scope>NUCLEOTIDE SEQUENCE [LARGE SCALE GENOMIC DNA]</scope>
    <source>
        <strain evidence="4">cv. SF193</strain>
        <tissue evidence="2">Leaves</tissue>
    </source>
</reference>